<evidence type="ECO:0000256" key="1">
    <source>
        <dbReference type="SAM" id="MobiDB-lite"/>
    </source>
</evidence>
<accession>A0A0B6YS93</accession>
<dbReference type="AlphaFoldDB" id="A0A0B6YS93"/>
<reference evidence="2" key="1">
    <citation type="submission" date="2014-12" db="EMBL/GenBank/DDBJ databases">
        <title>Insight into the proteome of Arion vulgaris.</title>
        <authorList>
            <person name="Aradska J."/>
            <person name="Bulat T."/>
            <person name="Smidak R."/>
            <person name="Sarate P."/>
            <person name="Gangsoo J."/>
            <person name="Sialana F."/>
            <person name="Bilban M."/>
            <person name="Lubec G."/>
        </authorList>
    </citation>
    <scope>NUCLEOTIDE SEQUENCE</scope>
    <source>
        <tissue evidence="2">Skin</tissue>
    </source>
</reference>
<sequence>SLLITSNSSPPTALSFPDLCSDHQADVKNDSNDEIRTNQKSYISILDNVPSESMGVAGKTNRYNTEESTNTNVQLVLNGQERTNVVTTEPHSSQCN</sequence>
<organism evidence="2">
    <name type="scientific">Arion vulgaris</name>
    <dbReference type="NCBI Taxonomy" id="1028688"/>
    <lineage>
        <taxon>Eukaryota</taxon>
        <taxon>Metazoa</taxon>
        <taxon>Spiralia</taxon>
        <taxon>Lophotrochozoa</taxon>
        <taxon>Mollusca</taxon>
        <taxon>Gastropoda</taxon>
        <taxon>Heterobranchia</taxon>
        <taxon>Euthyneura</taxon>
        <taxon>Panpulmonata</taxon>
        <taxon>Eupulmonata</taxon>
        <taxon>Stylommatophora</taxon>
        <taxon>Helicina</taxon>
        <taxon>Arionoidea</taxon>
        <taxon>Arionidae</taxon>
        <taxon>Arion</taxon>
    </lineage>
</organism>
<feature type="non-terminal residue" evidence="2">
    <location>
        <position position="96"/>
    </location>
</feature>
<proteinExistence type="predicted"/>
<protein>
    <submittedName>
        <fullName evidence="2">Uncharacterized protein</fullName>
    </submittedName>
</protein>
<feature type="compositionally biased region" description="Polar residues" evidence="1">
    <location>
        <begin position="1"/>
        <end position="12"/>
    </location>
</feature>
<name>A0A0B6YS93_9EUPU</name>
<gene>
    <name evidence="2" type="primary">ORF32896</name>
</gene>
<feature type="non-terminal residue" evidence="2">
    <location>
        <position position="1"/>
    </location>
</feature>
<feature type="region of interest" description="Disordered" evidence="1">
    <location>
        <begin position="1"/>
        <end position="20"/>
    </location>
</feature>
<dbReference type="EMBL" id="HACG01011515">
    <property type="protein sequence ID" value="CEK58380.1"/>
    <property type="molecule type" value="Transcribed_RNA"/>
</dbReference>
<evidence type="ECO:0000313" key="2">
    <source>
        <dbReference type="EMBL" id="CEK58380.1"/>
    </source>
</evidence>